<dbReference type="InterPro" id="IPR021202">
    <property type="entry name" value="Rv3654c-like"/>
</dbReference>
<dbReference type="AlphaFoldDB" id="A0A1A3MPR0"/>
<keyword evidence="2" id="KW-0547">Nucleotide-binding</keyword>
<dbReference type="RefSeq" id="WP_065160854.1">
    <property type="nucleotide sequence ID" value="NZ_LZLQ01000141.1"/>
</dbReference>
<dbReference type="GO" id="GO:0004386">
    <property type="term" value="F:helicase activity"/>
    <property type="evidence" value="ECO:0007669"/>
    <property type="project" value="UniProtKB-KW"/>
</dbReference>
<reference evidence="2 3" key="1">
    <citation type="submission" date="2016-06" db="EMBL/GenBank/DDBJ databases">
        <authorList>
            <person name="Kjaerup R.B."/>
            <person name="Dalgaard T.S."/>
            <person name="Juul-Madsen H.R."/>
        </authorList>
    </citation>
    <scope>NUCLEOTIDE SEQUENCE [LARGE SCALE GENOMIC DNA]</scope>
    <source>
        <strain evidence="2 3">1245139.5</strain>
    </source>
</reference>
<gene>
    <name evidence="2" type="ORF">A5636_14105</name>
</gene>
<dbReference type="NCBIfam" id="TIGR03816">
    <property type="entry name" value="tadE_like_DECH"/>
    <property type="match status" value="1"/>
</dbReference>
<dbReference type="InterPro" id="IPR028087">
    <property type="entry name" value="Tad_N"/>
</dbReference>
<evidence type="ECO:0000313" key="2">
    <source>
        <dbReference type="EMBL" id="OBK11050.1"/>
    </source>
</evidence>
<proteinExistence type="predicted"/>
<keyword evidence="2" id="KW-0347">Helicase</keyword>
<keyword evidence="3" id="KW-1185">Reference proteome</keyword>
<comment type="caution">
    <text evidence="2">The sequence shown here is derived from an EMBL/GenBank/DDBJ whole genome shotgun (WGS) entry which is preliminary data.</text>
</comment>
<evidence type="ECO:0000313" key="3">
    <source>
        <dbReference type="Proteomes" id="UP000093629"/>
    </source>
</evidence>
<keyword evidence="2" id="KW-0067">ATP-binding</keyword>
<dbReference type="Proteomes" id="UP000093629">
    <property type="component" value="Unassembled WGS sequence"/>
</dbReference>
<sequence length="97" mass="9765">MISVLLFVTGAAGWLGLVVVARHRAQSAADLAALAAGARLPLGAAAACADAAVVAREMRVRSVECRVDHLDVVVTVEVPVPLTGVAEASARAGPVGR</sequence>
<organism evidence="2 3">
    <name type="scientific">Mycobacterium asiaticum</name>
    <dbReference type="NCBI Taxonomy" id="1790"/>
    <lineage>
        <taxon>Bacteria</taxon>
        <taxon>Bacillati</taxon>
        <taxon>Actinomycetota</taxon>
        <taxon>Actinomycetes</taxon>
        <taxon>Mycobacteriales</taxon>
        <taxon>Mycobacteriaceae</taxon>
        <taxon>Mycobacterium</taxon>
    </lineage>
</organism>
<protein>
    <submittedName>
        <fullName evidence="2">Helicase</fullName>
    </submittedName>
</protein>
<evidence type="ECO:0000259" key="1">
    <source>
        <dbReference type="Pfam" id="PF13400"/>
    </source>
</evidence>
<feature type="domain" description="Putative Flp pilus-assembly TadG-like N-terminal" evidence="1">
    <location>
        <begin position="3"/>
        <end position="38"/>
    </location>
</feature>
<dbReference type="EMBL" id="LZLQ01000141">
    <property type="protein sequence ID" value="OBK11050.1"/>
    <property type="molecule type" value="Genomic_DNA"/>
</dbReference>
<keyword evidence="2" id="KW-0378">Hydrolase</keyword>
<accession>A0A1A3MPR0</accession>
<dbReference type="Pfam" id="PF13400">
    <property type="entry name" value="Tad"/>
    <property type="match status" value="1"/>
</dbReference>
<name>A0A1A3MPR0_MYCAS</name>